<feature type="domain" description="PH" evidence="1">
    <location>
        <begin position="8"/>
        <end position="130"/>
    </location>
</feature>
<dbReference type="SUPFAM" id="SSF50729">
    <property type="entry name" value="PH domain-like"/>
    <property type="match status" value="1"/>
</dbReference>
<keyword evidence="2" id="KW-1185">Reference proteome</keyword>
<organism evidence="2 3">
    <name type="scientific">Romanomermis culicivorax</name>
    <name type="common">Nematode worm</name>
    <dbReference type="NCBI Taxonomy" id="13658"/>
    <lineage>
        <taxon>Eukaryota</taxon>
        <taxon>Metazoa</taxon>
        <taxon>Ecdysozoa</taxon>
        <taxon>Nematoda</taxon>
        <taxon>Enoplea</taxon>
        <taxon>Dorylaimia</taxon>
        <taxon>Mermithida</taxon>
        <taxon>Mermithoidea</taxon>
        <taxon>Mermithidae</taxon>
        <taxon>Romanomermis</taxon>
    </lineage>
</organism>
<evidence type="ECO:0000259" key="1">
    <source>
        <dbReference type="PROSITE" id="PS50003"/>
    </source>
</evidence>
<protein>
    <submittedName>
        <fullName evidence="3">PH domain-containing protein</fullName>
    </submittedName>
</protein>
<dbReference type="InterPro" id="IPR011993">
    <property type="entry name" value="PH-like_dom_sf"/>
</dbReference>
<dbReference type="WBParaSite" id="nRc.2.0.1.t01740-RA">
    <property type="protein sequence ID" value="nRc.2.0.1.t01740-RA"/>
    <property type="gene ID" value="nRc.2.0.1.g01740"/>
</dbReference>
<dbReference type="InterPro" id="IPR001849">
    <property type="entry name" value="PH_domain"/>
</dbReference>
<dbReference type="Gene3D" id="2.30.29.30">
    <property type="entry name" value="Pleckstrin-homology domain (PH domain)/Phosphotyrosine-binding domain (PTB)"/>
    <property type="match status" value="1"/>
</dbReference>
<dbReference type="Pfam" id="PF00169">
    <property type="entry name" value="PH"/>
    <property type="match status" value="1"/>
</dbReference>
<dbReference type="SMART" id="SM00233">
    <property type="entry name" value="PH"/>
    <property type="match status" value="1"/>
</dbReference>
<evidence type="ECO:0000313" key="2">
    <source>
        <dbReference type="Proteomes" id="UP000887565"/>
    </source>
</evidence>
<evidence type="ECO:0000313" key="3">
    <source>
        <dbReference type="WBParaSite" id="nRc.2.0.1.t01740-RA"/>
    </source>
</evidence>
<reference evidence="3" key="1">
    <citation type="submission" date="2022-11" db="UniProtKB">
        <authorList>
            <consortium name="WormBaseParasite"/>
        </authorList>
    </citation>
    <scope>IDENTIFICATION</scope>
</reference>
<dbReference type="AlphaFoldDB" id="A0A915HJH4"/>
<name>A0A915HJH4_ROMCU</name>
<dbReference type="Proteomes" id="UP000887565">
    <property type="component" value="Unplaced"/>
</dbReference>
<dbReference type="PROSITE" id="PS50003">
    <property type="entry name" value="PH_DOMAIN"/>
    <property type="match status" value="1"/>
</dbReference>
<sequence>MDNEESFNILHEGLLYRHITETFFKKAYWKDCWAVLQSDGLLKIYKDKNDVDDKQKAALELDLKQLVLYLAFGDDARKLNPPKIRDESFHDTPNLIAIPKDKDRQTIHWLFAPTNSDLMLWIKNVAESVSYHTKPPLLGLKRGDEEKIIDLVKKEFALGDNPNEWQVYWLSLIISARKKGNVQSATICQVGSLCKTSENLTEDKEFQNDQKQRHLSTIDCEKKESNFSPSRDNSFVTVHSKMFYHARKMPSGATKSEIVVHIEKRIKKGEKEADTDVHHLPDENQNMDYVNIHLLKNEQNHLKAHLNESSVHGMKTQRSAESINMEMCSLGYDNLPKKNSANKTIHGLRPLYGVYSETKQIKTICAKSKRSKKRGLVENEIGSRPPRIKGVAKAEAIRFVKQKHCYSCTVDEKQPSASRLLLYHCHLSPIVVRFVAASPCEQA</sequence>
<accession>A0A915HJH4</accession>
<proteinExistence type="predicted"/>